<dbReference type="PANTHER" id="PTHR30619:SF1">
    <property type="entry name" value="RECOMBINATION PROTEIN 2"/>
    <property type="match status" value="1"/>
</dbReference>
<keyword evidence="4 6" id="KW-1133">Transmembrane helix</keyword>
<dbReference type="InterPro" id="IPR025405">
    <property type="entry name" value="DUF4131"/>
</dbReference>
<gene>
    <name evidence="8" type="ORF">HZY94_07870</name>
</gene>
<dbReference type="PANTHER" id="PTHR30619">
    <property type="entry name" value="DNA INTERNALIZATION/COMPETENCE PROTEIN COMEC/REC2"/>
    <property type="match status" value="1"/>
</dbReference>
<feature type="transmembrane region" description="Helical" evidence="6">
    <location>
        <begin position="28"/>
        <end position="49"/>
    </location>
</feature>
<evidence type="ECO:0000259" key="7">
    <source>
        <dbReference type="SMART" id="SM00849"/>
    </source>
</evidence>
<evidence type="ECO:0000313" key="8">
    <source>
        <dbReference type="EMBL" id="NYS97088.1"/>
    </source>
</evidence>
<protein>
    <submittedName>
        <fullName evidence="8">DNA internalization-related competence protein ComEC/Rec2</fullName>
    </submittedName>
</protein>
<evidence type="ECO:0000313" key="9">
    <source>
        <dbReference type="Proteomes" id="UP000589521"/>
    </source>
</evidence>
<evidence type="ECO:0000256" key="4">
    <source>
        <dbReference type="ARBA" id="ARBA00022989"/>
    </source>
</evidence>
<sequence length="751" mass="85101">MAFKQILQDLSQQLFLSHLAFLAALSYYSWWTGHPLLLVLWFLAACFLYRNQGRKAFLGTALALLILAISWQGRLDAAHQKAAAEVEAPAQVLLLPDSLVYEADSLKGLAKWEGHLYRFHYRLREGEDLTYLQRGSGLPLVSIAGQLGQARGQENFGGFDYQAYLANQGIYHTLKIQQIEAVSWQKSWNPIDQLSIWRATWIYWLQATYPTELASYMTGLLLGYLPASFAERGQVYRQLGIFHLFALSGMQVAFFTKLYRRCLARFGLTKESLNQLQWFFTVVYAGLTGWSPSVLRALAQQQLALLGLRGMQQFWSLILLIATFAPQYFQDIGALLSLFFTFILQLLAQDRRLASGWKQALILALASLPILSLFFSEYQPLGIFLTVVLSLLFDRLLLPLFLALLALVPLTKGEEVNVFLQGLDELLQKGQAHLPGPLILGQPSLPLFLFLLVCLALMWDLRSHKRKTSLCLSLFLIGLYLTKYPPINEITIVNIGQGDSIFLRDWQGRQALIDVGGKVSFGPKSKQAEKANADYRLIPYLKSRGIDHLDQVFLTHPDADHVGDLLVVDQAIPISHIYVSPGSLNKPGFLEKLQASQAQIHLVEAGQTWPLFDSQLQALYPLEEGQGDNNDSLVLYGQFYQTRFLFTGDLEKEGEEVVLKAYPDLPVDVLKLGHHGSKGSSTPEFLDHVHPSLALISAGQDNRYHHPHEETLERLRERGIPWYRTDQDGAIRFYGWWNWQLETVTNRPPWR</sequence>
<keyword evidence="5 6" id="KW-0472">Membrane</keyword>
<proteinExistence type="predicted"/>
<dbReference type="Gene3D" id="3.60.15.10">
    <property type="entry name" value="Ribonuclease Z/Hydroxyacylglutathione hydrolase-like"/>
    <property type="match status" value="1"/>
</dbReference>
<feature type="transmembrane region" description="Helical" evidence="6">
    <location>
        <begin position="332"/>
        <end position="348"/>
    </location>
</feature>
<dbReference type="RefSeq" id="WP_179925730.1">
    <property type="nucleotide sequence ID" value="NZ_JACBXX010000161.1"/>
</dbReference>
<feature type="domain" description="Metallo-beta-lactamase" evidence="7">
    <location>
        <begin position="497"/>
        <end position="700"/>
    </location>
</feature>
<dbReference type="AlphaFoldDB" id="A0A7Z0M7A8"/>
<dbReference type="InterPro" id="IPR004477">
    <property type="entry name" value="ComEC_N"/>
</dbReference>
<dbReference type="InterPro" id="IPR035681">
    <property type="entry name" value="ComA-like_MBL"/>
</dbReference>
<dbReference type="InterPro" id="IPR001279">
    <property type="entry name" value="Metallo-B-lactamas"/>
</dbReference>
<feature type="transmembrane region" description="Helical" evidence="6">
    <location>
        <begin position="241"/>
        <end position="259"/>
    </location>
</feature>
<dbReference type="Pfam" id="PF00753">
    <property type="entry name" value="Lactamase_B"/>
    <property type="match status" value="1"/>
</dbReference>
<dbReference type="InterPro" id="IPR036866">
    <property type="entry name" value="RibonucZ/Hydroxyglut_hydro"/>
</dbReference>
<dbReference type="GO" id="GO:0005886">
    <property type="term" value="C:plasma membrane"/>
    <property type="evidence" value="ECO:0007669"/>
    <property type="project" value="UniProtKB-SubCell"/>
</dbReference>
<evidence type="ECO:0000256" key="2">
    <source>
        <dbReference type="ARBA" id="ARBA00022475"/>
    </source>
</evidence>
<feature type="transmembrane region" description="Helical" evidence="6">
    <location>
        <begin position="56"/>
        <end position="73"/>
    </location>
</feature>
<dbReference type="Pfam" id="PF03772">
    <property type="entry name" value="Competence"/>
    <property type="match status" value="1"/>
</dbReference>
<keyword evidence="3 6" id="KW-0812">Transmembrane</keyword>
<dbReference type="SMART" id="SM00849">
    <property type="entry name" value="Lactamase_B"/>
    <property type="match status" value="1"/>
</dbReference>
<dbReference type="NCBIfam" id="TIGR00361">
    <property type="entry name" value="ComEC_Rec2"/>
    <property type="match status" value="1"/>
</dbReference>
<name>A0A7Z0M7A8_9STRE</name>
<feature type="transmembrane region" description="Helical" evidence="6">
    <location>
        <begin position="279"/>
        <end position="299"/>
    </location>
</feature>
<dbReference type="EMBL" id="JACBXX010000161">
    <property type="protein sequence ID" value="NYS97088.1"/>
    <property type="molecule type" value="Genomic_DNA"/>
</dbReference>
<dbReference type="GO" id="GO:0030420">
    <property type="term" value="P:establishment of competence for transformation"/>
    <property type="evidence" value="ECO:0007669"/>
    <property type="project" value="InterPro"/>
</dbReference>
<reference evidence="8 9" key="1">
    <citation type="submission" date="2020-07" db="EMBL/GenBank/DDBJ databases">
        <title>MOT database genomes.</title>
        <authorList>
            <person name="Joseph S."/>
            <person name="Aduse-Opoku J."/>
            <person name="Hashim A."/>
            <person name="Wade W."/>
            <person name="Curtis M."/>
        </authorList>
    </citation>
    <scope>NUCLEOTIDE SEQUENCE [LARGE SCALE GENOMIC DNA]</scope>
    <source>
        <strain evidence="8 9">STR</strain>
    </source>
</reference>
<dbReference type="CDD" id="cd07731">
    <property type="entry name" value="ComA-like_MBL-fold"/>
    <property type="match status" value="1"/>
</dbReference>
<comment type="caution">
    <text evidence="8">The sequence shown here is derived from an EMBL/GenBank/DDBJ whole genome shotgun (WGS) entry which is preliminary data.</text>
</comment>
<keyword evidence="2" id="KW-1003">Cell membrane</keyword>
<dbReference type="SUPFAM" id="SSF56281">
    <property type="entry name" value="Metallo-hydrolase/oxidoreductase"/>
    <property type="match status" value="1"/>
</dbReference>
<feature type="transmembrane region" description="Helical" evidence="6">
    <location>
        <begin position="438"/>
        <end position="459"/>
    </location>
</feature>
<evidence type="ECO:0000256" key="1">
    <source>
        <dbReference type="ARBA" id="ARBA00004651"/>
    </source>
</evidence>
<evidence type="ECO:0000256" key="5">
    <source>
        <dbReference type="ARBA" id="ARBA00023136"/>
    </source>
</evidence>
<comment type="subcellular location">
    <subcellularLocation>
        <location evidence="1">Cell membrane</location>
        <topology evidence="1">Multi-pass membrane protein</topology>
    </subcellularLocation>
</comment>
<dbReference type="Pfam" id="PF13567">
    <property type="entry name" value="DUF4131"/>
    <property type="match status" value="1"/>
</dbReference>
<accession>A0A7Z0M7A8</accession>
<organism evidence="8 9">
    <name type="scientific">Streptococcus danieliae</name>
    <dbReference type="NCBI Taxonomy" id="747656"/>
    <lineage>
        <taxon>Bacteria</taxon>
        <taxon>Bacillati</taxon>
        <taxon>Bacillota</taxon>
        <taxon>Bacilli</taxon>
        <taxon>Lactobacillales</taxon>
        <taxon>Streptococcaceae</taxon>
        <taxon>Streptococcus</taxon>
    </lineage>
</organism>
<dbReference type="InterPro" id="IPR004797">
    <property type="entry name" value="Competence_ComEC/Rec2"/>
</dbReference>
<feature type="transmembrane region" description="Helical" evidence="6">
    <location>
        <begin position="360"/>
        <end position="376"/>
    </location>
</feature>
<dbReference type="Proteomes" id="UP000589521">
    <property type="component" value="Unassembled WGS sequence"/>
</dbReference>
<dbReference type="InterPro" id="IPR052159">
    <property type="entry name" value="Competence_DNA_uptake"/>
</dbReference>
<feature type="transmembrane region" description="Helical" evidence="6">
    <location>
        <begin position="306"/>
        <end position="326"/>
    </location>
</feature>
<evidence type="ECO:0000256" key="6">
    <source>
        <dbReference type="SAM" id="Phobius"/>
    </source>
</evidence>
<feature type="transmembrane region" description="Helical" evidence="6">
    <location>
        <begin position="382"/>
        <end position="408"/>
    </location>
</feature>
<evidence type="ECO:0000256" key="3">
    <source>
        <dbReference type="ARBA" id="ARBA00022692"/>
    </source>
</evidence>